<accession>A0A9P8T9D2</accession>
<dbReference type="PANTHER" id="PTHR35184">
    <property type="entry name" value="YALI0C10208P"/>
    <property type="match status" value="1"/>
</dbReference>
<evidence type="ECO:0000256" key="1">
    <source>
        <dbReference type="SAM" id="MobiDB-lite"/>
    </source>
</evidence>
<dbReference type="Pfam" id="PF11309">
    <property type="entry name" value="DUF3112"/>
    <property type="match status" value="1"/>
</dbReference>
<dbReference type="PANTHER" id="PTHR35184:SF1">
    <property type="entry name" value="INTEGRAL MEMBRANE PROTEIN"/>
    <property type="match status" value="1"/>
</dbReference>
<organism evidence="3 4">
    <name type="scientific">Ogataea polymorpha</name>
    <dbReference type="NCBI Taxonomy" id="460523"/>
    <lineage>
        <taxon>Eukaryota</taxon>
        <taxon>Fungi</taxon>
        <taxon>Dikarya</taxon>
        <taxon>Ascomycota</taxon>
        <taxon>Saccharomycotina</taxon>
        <taxon>Pichiomycetes</taxon>
        <taxon>Pichiales</taxon>
        <taxon>Pichiaceae</taxon>
        <taxon>Ogataea</taxon>
    </lineage>
</organism>
<feature type="transmembrane region" description="Helical" evidence="2">
    <location>
        <begin position="99"/>
        <end position="118"/>
    </location>
</feature>
<dbReference type="AlphaFoldDB" id="A0A9P8T9D2"/>
<keyword evidence="2" id="KW-1133">Transmembrane helix</keyword>
<proteinExistence type="predicted"/>
<feature type="transmembrane region" description="Helical" evidence="2">
    <location>
        <begin position="360"/>
        <end position="378"/>
    </location>
</feature>
<sequence>MSSLPSLIDSLTNHAAKGTGIVKLVGIAKKALHLQSNQQIPDALIIYLKDQQQSQFGSYPDHNDVSPSSVFTAVFSLLMLGHLFVFIKNKTRGHWFPLSLGFATYCLIRLLGFALRIAWAKDILRLHTGIASEVMLVLPTVFLASLNLVLAQRLFTWRHPVGGNQKFFQIAMMTIYLVVVAVVIMTIVAGVVPYLYFLNQSHYNMCRNVVKVTSVLICFYSLLAILLVLCAFLIPPSSRDKKATVFQPFWITSFAPTYYAPRGAAEEGQYLFVQRHGELCKYSERTILKGGDLYSMADEPSQLNQFEAQKEAIDSIKHNSSILLVAITSACVLIGAVFRCVLLFFDTTYATQGWLAKPVVMYMLWGFLEAVVNLLYLLSRVDLRFYRPDKIPNKLITATDSNVVPTSSEDKPGTQASPSVVY</sequence>
<keyword evidence="2" id="KW-0812">Transmembrane</keyword>
<keyword evidence="2" id="KW-0472">Membrane</keyword>
<evidence type="ECO:0000313" key="4">
    <source>
        <dbReference type="Proteomes" id="UP000788993"/>
    </source>
</evidence>
<feature type="transmembrane region" description="Helical" evidence="2">
    <location>
        <begin position="209"/>
        <end position="234"/>
    </location>
</feature>
<feature type="transmembrane region" description="Helical" evidence="2">
    <location>
        <begin position="68"/>
        <end position="87"/>
    </location>
</feature>
<keyword evidence="4" id="KW-1185">Reference proteome</keyword>
<protein>
    <submittedName>
        <fullName evidence="3">Uncharacterized protein</fullName>
    </submittedName>
</protein>
<name>A0A9P8T9D2_9ASCO</name>
<feature type="transmembrane region" description="Helical" evidence="2">
    <location>
        <begin position="130"/>
        <end position="150"/>
    </location>
</feature>
<feature type="transmembrane region" description="Helical" evidence="2">
    <location>
        <begin position="170"/>
        <end position="197"/>
    </location>
</feature>
<gene>
    <name evidence="3" type="ORF">OGATHE_002733</name>
</gene>
<comment type="caution">
    <text evidence="3">The sequence shown here is derived from an EMBL/GenBank/DDBJ whole genome shotgun (WGS) entry which is preliminary data.</text>
</comment>
<reference evidence="3" key="2">
    <citation type="submission" date="2021-01" db="EMBL/GenBank/DDBJ databases">
        <authorList>
            <person name="Schikora-Tamarit M.A."/>
        </authorList>
    </citation>
    <scope>NUCLEOTIDE SEQUENCE</scope>
    <source>
        <strain evidence="3">NCAIM Y.01608</strain>
    </source>
</reference>
<feature type="transmembrane region" description="Helical" evidence="2">
    <location>
        <begin position="322"/>
        <end position="345"/>
    </location>
</feature>
<feature type="region of interest" description="Disordered" evidence="1">
    <location>
        <begin position="402"/>
        <end position="422"/>
    </location>
</feature>
<dbReference type="InterPro" id="IPR021460">
    <property type="entry name" value="DUF3112"/>
</dbReference>
<dbReference type="Proteomes" id="UP000788993">
    <property type="component" value="Unassembled WGS sequence"/>
</dbReference>
<evidence type="ECO:0000313" key="3">
    <source>
        <dbReference type="EMBL" id="KAH3669921.1"/>
    </source>
</evidence>
<dbReference type="EMBL" id="JAEUBD010000983">
    <property type="protein sequence ID" value="KAH3669921.1"/>
    <property type="molecule type" value="Genomic_DNA"/>
</dbReference>
<reference evidence="3" key="1">
    <citation type="journal article" date="2021" name="Open Biol.">
        <title>Shared evolutionary footprints suggest mitochondrial oxidative damage underlies multiple complex I losses in fungi.</title>
        <authorList>
            <person name="Schikora-Tamarit M.A."/>
            <person name="Marcet-Houben M."/>
            <person name="Nosek J."/>
            <person name="Gabaldon T."/>
        </authorList>
    </citation>
    <scope>NUCLEOTIDE SEQUENCE</scope>
    <source>
        <strain evidence="3">NCAIM Y.01608</strain>
    </source>
</reference>
<evidence type="ECO:0000256" key="2">
    <source>
        <dbReference type="SAM" id="Phobius"/>
    </source>
</evidence>